<reference evidence="1 2" key="1">
    <citation type="submission" date="2017-12" db="EMBL/GenBank/DDBJ databases">
        <authorList>
            <person name="Pombert J.-F."/>
            <person name="Haag K.L."/>
            <person name="Ebert D."/>
        </authorList>
    </citation>
    <scope>NUCLEOTIDE SEQUENCE [LARGE SCALE GENOMIC DNA]</scope>
    <source>
        <strain evidence="1">BE-OM-2</strain>
    </source>
</reference>
<gene>
    <name evidence="1" type="ORF">CWI36_1331p0010</name>
</gene>
<dbReference type="VEuPathDB" id="MicrosporidiaDB:CWI39_0532p0010"/>
<accession>A0A4Q9L266</accession>
<protein>
    <submittedName>
        <fullName evidence="1">Uncharacterized protein</fullName>
    </submittedName>
</protein>
<dbReference type="AlphaFoldDB" id="A0A4Q9L266"/>
<dbReference type="VEuPathDB" id="MicrosporidiaDB:CWI36_1331p0010"/>
<evidence type="ECO:0000313" key="1">
    <source>
        <dbReference type="EMBL" id="TBU01484.1"/>
    </source>
</evidence>
<organism evidence="1 2">
    <name type="scientific">Hamiltosporidium magnivora</name>
    <dbReference type="NCBI Taxonomy" id="148818"/>
    <lineage>
        <taxon>Eukaryota</taxon>
        <taxon>Fungi</taxon>
        <taxon>Fungi incertae sedis</taxon>
        <taxon>Microsporidia</taxon>
        <taxon>Dubosqiidae</taxon>
        <taxon>Hamiltosporidium</taxon>
    </lineage>
</organism>
<keyword evidence="2" id="KW-1185">Reference proteome</keyword>
<evidence type="ECO:0000313" key="2">
    <source>
        <dbReference type="Proteomes" id="UP000291404"/>
    </source>
</evidence>
<proteinExistence type="predicted"/>
<comment type="caution">
    <text evidence="1">The sequence shown here is derived from an EMBL/GenBank/DDBJ whole genome shotgun (WGS) entry which is preliminary data.</text>
</comment>
<name>A0A4Q9L266_9MICR</name>
<sequence length="143" mass="17067">MLSKRLPPQPIIDNNTPFYCKQEKLLTSETKSLKKIMQELYLNLSSVSDLSETQVMKNEFLNVYEKKITINVHLSYSEIRFYRELSKYEVIRDKIVSFWSKMWYNNNETVHINDFLLAFVLYNHPTMFSSLDEFVNIINLLPN</sequence>
<dbReference type="EMBL" id="PITI01001331">
    <property type="protein sequence ID" value="TBU01484.1"/>
    <property type="molecule type" value="Genomic_DNA"/>
</dbReference>
<dbReference type="Proteomes" id="UP000291404">
    <property type="component" value="Unassembled WGS sequence"/>
</dbReference>